<dbReference type="InterPro" id="IPR039329">
    <property type="entry name" value="SIAE"/>
</dbReference>
<dbReference type="PANTHER" id="PTHR22901">
    <property type="entry name" value="SIALATE O-ACETYLESTERASE"/>
    <property type="match status" value="1"/>
</dbReference>
<dbReference type="InterPro" id="IPR005181">
    <property type="entry name" value="SASA"/>
</dbReference>
<name>A0ABW4VJ16_9BACT</name>
<dbReference type="PANTHER" id="PTHR22901:SF0">
    <property type="entry name" value="SIALATE O-ACETYLESTERASE"/>
    <property type="match status" value="1"/>
</dbReference>
<dbReference type="InterPro" id="IPR036514">
    <property type="entry name" value="SGNH_hydro_sf"/>
</dbReference>
<evidence type="ECO:0000259" key="2">
    <source>
        <dbReference type="Pfam" id="PF03629"/>
    </source>
</evidence>
<evidence type="ECO:0000313" key="3">
    <source>
        <dbReference type="EMBL" id="MFD2033818.1"/>
    </source>
</evidence>
<dbReference type="RefSeq" id="WP_376883508.1">
    <property type="nucleotide sequence ID" value="NZ_JBHUHR010000012.1"/>
</dbReference>
<organism evidence="3 4">
    <name type="scientific">Belliella marina</name>
    <dbReference type="NCBI Taxonomy" id="1644146"/>
    <lineage>
        <taxon>Bacteria</taxon>
        <taxon>Pseudomonadati</taxon>
        <taxon>Bacteroidota</taxon>
        <taxon>Cytophagia</taxon>
        <taxon>Cytophagales</taxon>
        <taxon>Cyclobacteriaceae</taxon>
        <taxon>Belliella</taxon>
    </lineage>
</organism>
<sequence>MKKIKFSMILSVFLAFCMIEGVFGQVTLPAIFSNDMVLQRNSNVKIWGKSAPKQRISIHGTWSENVVETTSDADGRWKTEIPTPEAGGPYKLQIRDNTGEEIVFSGVLIGEVWLCSGQSNMEMPLKGYPAQHIEGGQEQIVSAKNPLLRMITVPRKAELEPTDNFEGAWKSPSSETVSNFSATGWYFGNLLTEVLDVPVGLIHVSYGGSNIEAWMDSEMLKDFPEINLPKQKTDIKEPNRTATALYNGMLSPIIGYGIAGVIWYQGESNYDRPDQYERLLPTMVSFWRAQWSVGEFPFYYAQIAPFNYAQFTPNEVIEKNNSAYIRDAQRKATDKIPNSGMVVLLDVGEKENIHPAKKKEVGHRFAYWALANTYGLKGFEFAGPVYKEFATEGSVVTVSFDQVPSGITSYGKEVLGFEIAGEDRKFHPAQAVLGRKSIKLSSPNVPNPVAVRYAFKDYVAAEIFSTAGLPLSSFRTDDW</sequence>
<accession>A0ABW4VJ16</accession>
<dbReference type="Pfam" id="PF03629">
    <property type="entry name" value="SASA"/>
    <property type="match status" value="1"/>
</dbReference>
<dbReference type="EMBL" id="JBHUHR010000012">
    <property type="protein sequence ID" value="MFD2033818.1"/>
    <property type="molecule type" value="Genomic_DNA"/>
</dbReference>
<dbReference type="SUPFAM" id="SSF52266">
    <property type="entry name" value="SGNH hydrolase"/>
    <property type="match status" value="1"/>
</dbReference>
<dbReference type="Gene3D" id="2.60.40.10">
    <property type="entry name" value="Immunoglobulins"/>
    <property type="match status" value="1"/>
</dbReference>
<dbReference type="Gene3D" id="3.40.50.1110">
    <property type="entry name" value="SGNH hydrolase"/>
    <property type="match status" value="1"/>
</dbReference>
<gene>
    <name evidence="3" type="ORF">ACFSKL_03395</name>
</gene>
<keyword evidence="4" id="KW-1185">Reference proteome</keyword>
<reference evidence="4" key="1">
    <citation type="journal article" date="2019" name="Int. J. Syst. Evol. Microbiol.">
        <title>The Global Catalogue of Microorganisms (GCM) 10K type strain sequencing project: providing services to taxonomists for standard genome sequencing and annotation.</title>
        <authorList>
            <consortium name="The Broad Institute Genomics Platform"/>
            <consortium name="The Broad Institute Genome Sequencing Center for Infectious Disease"/>
            <person name="Wu L."/>
            <person name="Ma J."/>
        </authorList>
    </citation>
    <scope>NUCLEOTIDE SEQUENCE [LARGE SCALE GENOMIC DNA]</scope>
    <source>
        <strain evidence="4">CGMCC 1.15180</strain>
    </source>
</reference>
<dbReference type="Proteomes" id="UP001597361">
    <property type="component" value="Unassembled WGS sequence"/>
</dbReference>
<evidence type="ECO:0000256" key="1">
    <source>
        <dbReference type="ARBA" id="ARBA00022801"/>
    </source>
</evidence>
<dbReference type="InterPro" id="IPR013783">
    <property type="entry name" value="Ig-like_fold"/>
</dbReference>
<proteinExistence type="predicted"/>
<evidence type="ECO:0000313" key="4">
    <source>
        <dbReference type="Proteomes" id="UP001597361"/>
    </source>
</evidence>
<keyword evidence="1" id="KW-0378">Hydrolase</keyword>
<protein>
    <submittedName>
        <fullName evidence="3">Sialate O-acetylesterase</fullName>
    </submittedName>
</protein>
<comment type="caution">
    <text evidence="3">The sequence shown here is derived from an EMBL/GenBank/DDBJ whole genome shotgun (WGS) entry which is preliminary data.</text>
</comment>
<feature type="domain" description="Sialate O-acetylesterase" evidence="2">
    <location>
        <begin position="111"/>
        <end position="366"/>
    </location>
</feature>